<dbReference type="InterPro" id="IPR053724">
    <property type="entry name" value="OMP_A26_sf"/>
</dbReference>
<dbReference type="OrthoDB" id="7591823at2"/>
<dbReference type="RefSeq" id="WP_114645895.1">
    <property type="nucleotide sequence ID" value="NZ_QQNH01000010.1"/>
</dbReference>
<evidence type="ECO:0000313" key="2">
    <source>
        <dbReference type="Proteomes" id="UP000253759"/>
    </source>
</evidence>
<dbReference type="Proteomes" id="UP000253759">
    <property type="component" value="Unassembled WGS sequence"/>
</dbReference>
<gene>
    <name evidence="1" type="ORF">DVH29_09265</name>
</gene>
<dbReference type="EMBL" id="QQNH01000010">
    <property type="protein sequence ID" value="RDE08929.1"/>
    <property type="molecule type" value="Genomic_DNA"/>
</dbReference>
<keyword evidence="2" id="KW-1185">Reference proteome</keyword>
<name>A0A369W4H5_9HYPH</name>
<accession>A0A369W4H5</accession>
<proteinExistence type="predicted"/>
<dbReference type="Gene3D" id="2.40.128.90">
    <property type="entry name" value="OMPT-like"/>
    <property type="match status" value="1"/>
</dbReference>
<organism evidence="1 2">
    <name type="scientific">Pelagibacterium lacus</name>
    <dbReference type="NCBI Taxonomy" id="2282655"/>
    <lineage>
        <taxon>Bacteria</taxon>
        <taxon>Pseudomonadati</taxon>
        <taxon>Pseudomonadota</taxon>
        <taxon>Alphaproteobacteria</taxon>
        <taxon>Hyphomicrobiales</taxon>
        <taxon>Devosiaceae</taxon>
        <taxon>Pelagibacterium</taxon>
    </lineage>
</organism>
<comment type="caution">
    <text evidence="1">The sequence shown here is derived from an EMBL/GenBank/DDBJ whole genome shotgun (WGS) entry which is preliminary data.</text>
</comment>
<evidence type="ECO:0000313" key="1">
    <source>
        <dbReference type="EMBL" id="RDE08929.1"/>
    </source>
</evidence>
<reference evidence="2" key="1">
    <citation type="submission" date="2018-07" db="EMBL/GenBank/DDBJ databases">
        <authorList>
            <person name="Liu B.-T."/>
            <person name="Du Z."/>
        </authorList>
    </citation>
    <scope>NUCLEOTIDE SEQUENCE [LARGE SCALE GENOMIC DNA]</scope>
    <source>
        <strain evidence="2">XYN52</strain>
    </source>
</reference>
<sequence>MIARGVLALGLAMGVAGGASGFELSVGASLKGQTERLSLSHDASFVDPILGNPTSLLEYGSASSIWAELSLSGRDMAESGLWFDLAAAVPLTGWGNFDDYDYLAGQLVFSHTSSGVAIGEGLTGALRVPMPFLGELRQDNLAIRPYLTASMERRTLSATGLSCGVICGPLPAVPSDLPVISHDLSGWQAGAGVWLAVELSQTQTLDVHAELVGGRLGVSDTHFLRTDLGPAPHIAYDFATLGVQVRAAYTHALTDALAFTAAAGGSLRRGTGTATFGASLPSPIGTFDADLVQMSGTLSLGLHATF</sequence>
<protein>
    <submittedName>
        <fullName evidence="1">Uncharacterized protein</fullName>
    </submittedName>
</protein>
<dbReference type="AlphaFoldDB" id="A0A369W4H5"/>